<proteinExistence type="predicted"/>
<dbReference type="RefSeq" id="WP_273055646.1">
    <property type="nucleotide sequence ID" value="NZ_DRFN01000049.1"/>
</dbReference>
<gene>
    <name evidence="1" type="ORF">ENH63_17465</name>
</gene>
<accession>A0A7V1FNS8</accession>
<dbReference type="AlphaFoldDB" id="A0A7V1FNS8"/>
<comment type="caution">
    <text evidence="1">The sequence shown here is derived from an EMBL/GenBank/DDBJ whole genome shotgun (WGS) entry which is preliminary data.</text>
</comment>
<dbReference type="EMBL" id="DRFN01000049">
    <property type="protein sequence ID" value="HDZ53520.1"/>
    <property type="molecule type" value="Genomic_DNA"/>
</dbReference>
<protein>
    <submittedName>
        <fullName evidence="1">Uncharacterized protein</fullName>
    </submittedName>
</protein>
<evidence type="ECO:0000313" key="1">
    <source>
        <dbReference type="EMBL" id="HDZ53520.1"/>
    </source>
</evidence>
<dbReference type="Proteomes" id="UP000885704">
    <property type="component" value="Unassembled WGS sequence"/>
</dbReference>
<organism evidence="1">
    <name type="scientific">Sulfitobacter litoralis</name>
    <dbReference type="NCBI Taxonomy" id="335975"/>
    <lineage>
        <taxon>Bacteria</taxon>
        <taxon>Pseudomonadati</taxon>
        <taxon>Pseudomonadota</taxon>
        <taxon>Alphaproteobacteria</taxon>
        <taxon>Rhodobacterales</taxon>
        <taxon>Roseobacteraceae</taxon>
        <taxon>Sulfitobacter</taxon>
    </lineage>
</organism>
<reference evidence="1" key="1">
    <citation type="journal article" date="2020" name="mSystems">
        <title>Genome- and Community-Level Interaction Insights into Carbon Utilization and Element Cycling Functions of Hydrothermarchaeota in Hydrothermal Sediment.</title>
        <authorList>
            <person name="Zhou Z."/>
            <person name="Liu Y."/>
            <person name="Xu W."/>
            <person name="Pan J."/>
            <person name="Luo Z.H."/>
            <person name="Li M."/>
        </authorList>
    </citation>
    <scope>NUCLEOTIDE SEQUENCE [LARGE SCALE GENOMIC DNA]</scope>
    <source>
        <strain evidence="1">HyVt-323</strain>
    </source>
</reference>
<name>A0A7V1FNS8_9RHOB</name>
<sequence length="246" mass="27337">MSDIGETMQYSDKQMKDGRARLKRLLPEARAYARKAMRNPDIQMQINTAKGMATQRFIRADNFRALVVYRTPRGWYADLLLKQVPPGVSDVMGTPMSMPHETREEAEEAAVHILQSMCLQSIMNEGLVSDGSKADVRPFKLFNISMPLPGDAVDLCVPVMAITGQTVMEARTYALSRLEEACARIGIDETTTIEDMADKPDADHEEIFRLCCMTAATNCIEFPVSEWAAEEVLDDPKDGSAPSAEL</sequence>